<sequence length="51" mass="5689">MIIFYHQKIDAGISGINLILNPAIKSVKFLAIKPHLIRARGGQYRILNGKS</sequence>
<reference evidence="1" key="1">
    <citation type="journal article" date="2011" name="J. Bacteriol.">
        <title>Genome sequences of Salmonella enterica serovar typhimurium, Choleraesuis, Dublin, and Gallinarum strains of well- defined virulence in food-producing animals.</title>
        <authorList>
            <person name="Richardson E.J."/>
            <person name="Limaye B."/>
            <person name="Inamdar H."/>
            <person name="Datta A."/>
            <person name="Manjari K.S."/>
            <person name="Pullinger G.D."/>
            <person name="Thomson N.R."/>
            <person name="Joshi R.R."/>
            <person name="Watson M."/>
            <person name="Stevens M.P."/>
        </authorList>
    </citation>
    <scope>NUCLEOTIDE SEQUENCE [LARGE SCALE GENOMIC DNA]</scope>
    <source>
        <strain evidence="1">3246</strain>
    </source>
</reference>
<dbReference type="AlphaFoldDB" id="A0A8X6K1N1"/>
<gene>
    <name evidence="1" type="ORF">SD3246_2753</name>
</gene>
<dbReference type="EMBL" id="CM001151">
    <property type="protein sequence ID" value="EGE30643.1"/>
    <property type="molecule type" value="Genomic_DNA"/>
</dbReference>
<evidence type="ECO:0000313" key="2">
    <source>
        <dbReference type="Proteomes" id="UP000002794"/>
    </source>
</evidence>
<name>A0A8X6K1N1_SALDU</name>
<evidence type="ECO:0000313" key="1">
    <source>
        <dbReference type="EMBL" id="EGE30643.1"/>
    </source>
</evidence>
<organism evidence="1 2">
    <name type="scientific">Salmonella enterica subsp. enterica serovar Dublin str. SD3246</name>
    <dbReference type="NCBI Taxonomy" id="909945"/>
    <lineage>
        <taxon>Bacteria</taxon>
        <taxon>Pseudomonadati</taxon>
        <taxon>Pseudomonadota</taxon>
        <taxon>Gammaproteobacteria</taxon>
        <taxon>Enterobacterales</taxon>
        <taxon>Enterobacteriaceae</taxon>
        <taxon>Salmonella</taxon>
    </lineage>
</organism>
<dbReference type="Proteomes" id="UP000002794">
    <property type="component" value="Chromosome"/>
</dbReference>
<protein>
    <submittedName>
        <fullName evidence="1">Uncharacterized protein</fullName>
    </submittedName>
</protein>
<proteinExistence type="predicted"/>
<accession>A0A8X6K1N1</accession>